<dbReference type="InterPro" id="IPR006311">
    <property type="entry name" value="TAT_signal"/>
</dbReference>
<organism evidence="2 3">
    <name type="scientific">Agromyces fucosus</name>
    <dbReference type="NCBI Taxonomy" id="41985"/>
    <lineage>
        <taxon>Bacteria</taxon>
        <taxon>Bacillati</taxon>
        <taxon>Actinomycetota</taxon>
        <taxon>Actinomycetes</taxon>
        <taxon>Micrococcales</taxon>
        <taxon>Microbacteriaceae</taxon>
        <taxon>Agromyces</taxon>
    </lineage>
</organism>
<dbReference type="Proteomes" id="UP000292935">
    <property type="component" value="Unassembled WGS sequence"/>
</dbReference>
<dbReference type="SUPFAM" id="SSF54373">
    <property type="entry name" value="FAD-linked reductases, C-terminal domain"/>
    <property type="match status" value="1"/>
</dbReference>
<sequence>MENISRRGLLMGGLAAAAGLADVAAGGQPIGPGNGHGNGTPSLKHAKGDKNAWDVIVVGAGAAGIGAARRLTDQNPDLRVVIVEARDRIGGRMYTDRTSMGIPVERGCELVHGGPYASTYPWIEQAGFDMRMFQNNYIRQADAPMSSPAAQWHQWDSPTSWLFPLGMPEALNPYDPAGQNLPLPTVVDGEMADAYLLRLGVTAANTPTGLNYELTDDSEPLYATAAARVAAPLRDCIRYTLHPDQAPEPEILDPNDSRYDDGDYKIIGGYDQLLHFVAGDVPVMLRTVVQEVGYTTNGVELLTSKGTMFGRRVVFAVPAGVMQRRDIAFTPGLPAAKWAAFDAFEYHDIFKCVLEFKERVFTPNGTDNWGYAESMDHFPTTLWNASIAYPGYKGQVIVGWETGAAARELHALPLEQKYQAVLEVVRKSAGDPGLQYHKAVMTDWANEPYSWGPYGSGGSSSDMAATVGGVLYWAGMRTSTVSSSYSSGVTQADQLLLAL</sequence>
<evidence type="ECO:0000259" key="1">
    <source>
        <dbReference type="Pfam" id="PF01593"/>
    </source>
</evidence>
<comment type="caution">
    <text evidence="2">The sequence shown here is derived from an EMBL/GenBank/DDBJ whole genome shotgun (WGS) entry which is preliminary data.</text>
</comment>
<dbReference type="GO" id="GO:0016491">
    <property type="term" value="F:oxidoreductase activity"/>
    <property type="evidence" value="ECO:0007669"/>
    <property type="project" value="InterPro"/>
</dbReference>
<dbReference type="PANTHER" id="PTHR10742:SF410">
    <property type="entry name" value="LYSINE-SPECIFIC HISTONE DEMETHYLASE 2"/>
    <property type="match status" value="1"/>
</dbReference>
<dbReference type="Gene3D" id="3.50.50.60">
    <property type="entry name" value="FAD/NAD(P)-binding domain"/>
    <property type="match status" value="2"/>
</dbReference>
<dbReference type="OrthoDB" id="337830at2"/>
<dbReference type="PROSITE" id="PS51318">
    <property type="entry name" value="TAT"/>
    <property type="match status" value="1"/>
</dbReference>
<dbReference type="RefSeq" id="WP_129230940.1">
    <property type="nucleotide sequence ID" value="NZ_SDPO01000002.1"/>
</dbReference>
<dbReference type="AlphaFoldDB" id="A0A4Q2JL28"/>
<feature type="domain" description="Amine oxidase" evidence="1">
    <location>
        <begin position="63"/>
        <end position="130"/>
    </location>
</feature>
<protein>
    <recommendedName>
        <fullName evidence="1">Amine oxidase domain-containing protein</fullName>
    </recommendedName>
</protein>
<feature type="domain" description="Amine oxidase" evidence="1">
    <location>
        <begin position="258"/>
        <end position="496"/>
    </location>
</feature>
<reference evidence="2 3" key="1">
    <citation type="submission" date="2019-01" db="EMBL/GenBank/DDBJ databases">
        <authorList>
            <person name="Li J."/>
        </authorList>
    </citation>
    <scope>NUCLEOTIDE SEQUENCE [LARGE SCALE GENOMIC DNA]</scope>
    <source>
        <strain evidence="2 3">CCUG 35506</strain>
    </source>
</reference>
<gene>
    <name evidence="2" type="ORF">ESP57_06220</name>
</gene>
<name>A0A4Q2JL28_9MICO</name>
<dbReference type="InterPro" id="IPR036188">
    <property type="entry name" value="FAD/NAD-bd_sf"/>
</dbReference>
<dbReference type="EMBL" id="SDPO01000002">
    <property type="protein sequence ID" value="RXZ48592.1"/>
    <property type="molecule type" value="Genomic_DNA"/>
</dbReference>
<dbReference type="InterPro" id="IPR050281">
    <property type="entry name" value="Flavin_monoamine_oxidase"/>
</dbReference>
<keyword evidence="3" id="KW-1185">Reference proteome</keyword>
<dbReference type="InterPro" id="IPR002937">
    <property type="entry name" value="Amino_oxidase"/>
</dbReference>
<accession>A0A4Q2JL28</accession>
<dbReference type="SUPFAM" id="SSF51905">
    <property type="entry name" value="FAD/NAD(P)-binding domain"/>
    <property type="match status" value="1"/>
</dbReference>
<evidence type="ECO:0000313" key="2">
    <source>
        <dbReference type="EMBL" id="RXZ48592.1"/>
    </source>
</evidence>
<dbReference type="PANTHER" id="PTHR10742">
    <property type="entry name" value="FLAVIN MONOAMINE OXIDASE"/>
    <property type="match status" value="1"/>
</dbReference>
<proteinExistence type="predicted"/>
<evidence type="ECO:0000313" key="3">
    <source>
        <dbReference type="Proteomes" id="UP000292935"/>
    </source>
</evidence>
<dbReference type="Pfam" id="PF01593">
    <property type="entry name" value="Amino_oxidase"/>
    <property type="match status" value="2"/>
</dbReference>